<feature type="transmembrane region" description="Helical" evidence="8">
    <location>
        <begin position="12"/>
        <end position="31"/>
    </location>
</feature>
<keyword evidence="11" id="KW-1185">Reference proteome</keyword>
<dbReference type="GO" id="GO:1990961">
    <property type="term" value="P:xenobiotic detoxification by transmembrane export across the plasma membrane"/>
    <property type="evidence" value="ECO:0007669"/>
    <property type="project" value="InterPro"/>
</dbReference>
<feature type="transmembrane region" description="Helical" evidence="8">
    <location>
        <begin position="170"/>
        <end position="190"/>
    </location>
</feature>
<feature type="transmembrane region" description="Helical" evidence="8">
    <location>
        <begin position="107"/>
        <end position="128"/>
    </location>
</feature>
<comment type="caution">
    <text evidence="10">The sequence shown here is derived from an EMBL/GenBank/DDBJ whole genome shotgun (WGS) entry which is preliminary data.</text>
</comment>
<dbReference type="AlphaFoldDB" id="A0A4R4PA08"/>
<evidence type="ECO:0000256" key="4">
    <source>
        <dbReference type="ARBA" id="ARBA00022475"/>
    </source>
</evidence>
<feature type="transmembrane region" description="Helical" evidence="8">
    <location>
        <begin position="260"/>
        <end position="279"/>
    </location>
</feature>
<accession>A0A4R4PA08</accession>
<dbReference type="Pfam" id="PF07690">
    <property type="entry name" value="MFS_1"/>
    <property type="match status" value="1"/>
</dbReference>
<dbReference type="RefSeq" id="WP_132414315.1">
    <property type="nucleotide sequence ID" value="NZ_SMKA01000265.1"/>
</dbReference>
<evidence type="ECO:0000256" key="1">
    <source>
        <dbReference type="ARBA" id="ARBA00004651"/>
    </source>
</evidence>
<feature type="transmembrane region" description="Helical" evidence="8">
    <location>
        <begin position="140"/>
        <end position="164"/>
    </location>
</feature>
<name>A0A4R4PA08_9ACTN</name>
<dbReference type="SUPFAM" id="SSF103473">
    <property type="entry name" value="MFS general substrate transporter"/>
    <property type="match status" value="1"/>
</dbReference>
<dbReference type="CDD" id="cd17320">
    <property type="entry name" value="MFS_MdfA_MDR_like"/>
    <property type="match status" value="1"/>
</dbReference>
<evidence type="ECO:0000256" key="2">
    <source>
        <dbReference type="ARBA" id="ARBA00006236"/>
    </source>
</evidence>
<dbReference type="PANTHER" id="PTHR42718">
    <property type="entry name" value="MAJOR FACILITATOR SUPERFAMILY MULTIDRUG TRANSPORTER MFSC"/>
    <property type="match status" value="1"/>
</dbReference>
<comment type="subcellular location">
    <subcellularLocation>
        <location evidence="1">Cell membrane</location>
        <topology evidence="1">Multi-pass membrane protein</topology>
    </subcellularLocation>
</comment>
<feature type="domain" description="Major facilitator superfamily (MFS) profile" evidence="9">
    <location>
        <begin position="16"/>
        <end position="397"/>
    </location>
</feature>
<organism evidence="10 11">
    <name type="scientific">Kribbella albertanoniae</name>
    <dbReference type="NCBI Taxonomy" id="1266829"/>
    <lineage>
        <taxon>Bacteria</taxon>
        <taxon>Bacillati</taxon>
        <taxon>Actinomycetota</taxon>
        <taxon>Actinomycetes</taxon>
        <taxon>Propionibacteriales</taxon>
        <taxon>Kribbellaceae</taxon>
        <taxon>Kribbella</taxon>
    </lineage>
</organism>
<dbReference type="InterPro" id="IPR011701">
    <property type="entry name" value="MFS"/>
</dbReference>
<evidence type="ECO:0000256" key="8">
    <source>
        <dbReference type="SAM" id="Phobius"/>
    </source>
</evidence>
<evidence type="ECO:0000313" key="11">
    <source>
        <dbReference type="Proteomes" id="UP000295075"/>
    </source>
</evidence>
<evidence type="ECO:0000256" key="6">
    <source>
        <dbReference type="ARBA" id="ARBA00022989"/>
    </source>
</evidence>
<feature type="transmembrane region" description="Helical" evidence="8">
    <location>
        <begin position="314"/>
        <end position="337"/>
    </location>
</feature>
<dbReference type="InterPro" id="IPR036259">
    <property type="entry name" value="MFS_trans_sf"/>
</dbReference>
<dbReference type="PROSITE" id="PS50850">
    <property type="entry name" value="MFS"/>
    <property type="match status" value="1"/>
</dbReference>
<reference evidence="10 11" key="1">
    <citation type="submission" date="2019-03" db="EMBL/GenBank/DDBJ databases">
        <title>Draft genome sequences of novel Actinobacteria.</title>
        <authorList>
            <person name="Sahin N."/>
            <person name="Ay H."/>
            <person name="Saygin H."/>
        </authorList>
    </citation>
    <scope>NUCLEOTIDE SEQUENCE [LARGE SCALE GENOMIC DNA]</scope>
    <source>
        <strain evidence="10 11">JCM 30547</strain>
    </source>
</reference>
<feature type="transmembrane region" description="Helical" evidence="8">
    <location>
        <begin position="51"/>
        <end position="69"/>
    </location>
</feature>
<keyword evidence="3" id="KW-0813">Transport</keyword>
<dbReference type="InterPro" id="IPR020846">
    <property type="entry name" value="MFS_dom"/>
</dbReference>
<dbReference type="PANTHER" id="PTHR42718:SF9">
    <property type="entry name" value="MAJOR FACILITATOR SUPERFAMILY MULTIDRUG TRANSPORTER MFSC"/>
    <property type="match status" value="1"/>
</dbReference>
<feature type="transmembrane region" description="Helical" evidence="8">
    <location>
        <begin position="220"/>
        <end position="240"/>
    </location>
</feature>
<dbReference type="Gene3D" id="1.20.1720.10">
    <property type="entry name" value="Multidrug resistance protein D"/>
    <property type="match status" value="1"/>
</dbReference>
<evidence type="ECO:0000259" key="9">
    <source>
        <dbReference type="PROSITE" id="PS50850"/>
    </source>
</evidence>
<evidence type="ECO:0000256" key="5">
    <source>
        <dbReference type="ARBA" id="ARBA00022692"/>
    </source>
</evidence>
<keyword evidence="6 8" id="KW-1133">Transmembrane helix</keyword>
<feature type="transmembrane region" description="Helical" evidence="8">
    <location>
        <begin position="375"/>
        <end position="396"/>
    </location>
</feature>
<dbReference type="Proteomes" id="UP000295075">
    <property type="component" value="Unassembled WGS sequence"/>
</dbReference>
<dbReference type="InterPro" id="IPR004812">
    <property type="entry name" value="Efflux_drug-R_Bcr/CmlA"/>
</dbReference>
<feature type="transmembrane region" description="Helical" evidence="8">
    <location>
        <begin position="81"/>
        <end position="101"/>
    </location>
</feature>
<feature type="transmembrane region" description="Helical" evidence="8">
    <location>
        <begin position="286"/>
        <end position="308"/>
    </location>
</feature>
<dbReference type="OrthoDB" id="9814303at2"/>
<protein>
    <submittedName>
        <fullName evidence="10">Bcr/CflA family efflux MFS transporter</fullName>
    </submittedName>
</protein>
<keyword evidence="5 8" id="KW-0812">Transmembrane</keyword>
<proteinExistence type="inferred from homology"/>
<evidence type="ECO:0000256" key="3">
    <source>
        <dbReference type="ARBA" id="ARBA00022448"/>
    </source>
</evidence>
<keyword evidence="4" id="KW-1003">Cell membrane</keyword>
<dbReference type="EMBL" id="SMKA01000265">
    <property type="protein sequence ID" value="TDC17737.1"/>
    <property type="molecule type" value="Genomic_DNA"/>
</dbReference>
<gene>
    <name evidence="10" type="ORF">E1261_36545</name>
</gene>
<dbReference type="NCBIfam" id="TIGR00710">
    <property type="entry name" value="efflux_Bcr_CflA"/>
    <property type="match status" value="1"/>
</dbReference>
<keyword evidence="7 8" id="KW-0472">Membrane</keyword>
<evidence type="ECO:0000256" key="7">
    <source>
        <dbReference type="ARBA" id="ARBA00023136"/>
    </source>
</evidence>
<dbReference type="GO" id="GO:0005886">
    <property type="term" value="C:plasma membrane"/>
    <property type="evidence" value="ECO:0007669"/>
    <property type="project" value="UniProtKB-SubCell"/>
</dbReference>
<dbReference type="GO" id="GO:0042910">
    <property type="term" value="F:xenobiotic transmembrane transporter activity"/>
    <property type="evidence" value="ECO:0007669"/>
    <property type="project" value="InterPro"/>
</dbReference>
<comment type="similarity">
    <text evidence="2">Belongs to the major facilitator superfamily. Bcr/CmlA family.</text>
</comment>
<evidence type="ECO:0000313" key="10">
    <source>
        <dbReference type="EMBL" id="TDC17737.1"/>
    </source>
</evidence>
<sequence>MNRPASQVRAQLTVGLVATVVFVAAIAPLATDMYVPAFPQVADDLSSTATQVQLTLTTFFVGMALGQLIGGPVSDQRGRRIPLLAALLAMTVASIVCALAPTITVMAVARLVQGFAGGWAMVIGRAIIVDLASGARLVRVVNVIAAVGGIAPVVGPLVGGLILQLSHWRVSFWLVAVLGLAMTLAALVAVPESLPRERRHAGGLRNFAAAGRIVLANREYVGYLLVTGAAMGALFAYVATSAFVLQTMNGLSPAAYSIDFAANAAGMTVAALIAARLAGRVATRKLILTGQLAALTAGIAMLTGALWFGTPLLLAISCFFVLMTAQGLIIPNGSALASAAVRHHPGTGSALQGFVHWVTAGTIAPIAGLGGEHTAVPMAALITLGAAVSLTGRQLATSQRH</sequence>
<feature type="transmembrane region" description="Helical" evidence="8">
    <location>
        <begin position="349"/>
        <end position="369"/>
    </location>
</feature>